<keyword evidence="6 14" id="KW-0040">ANK repeat</keyword>
<dbReference type="STRING" id="75743.A0A401NM48"/>
<dbReference type="AlphaFoldDB" id="A0A401NM48"/>
<evidence type="ECO:0000256" key="3">
    <source>
        <dbReference type="ARBA" id="ARBA00022490"/>
    </source>
</evidence>
<accession>A0A401NM48</accession>
<evidence type="ECO:0000256" key="6">
    <source>
        <dbReference type="ARBA" id="ARBA00023043"/>
    </source>
</evidence>
<evidence type="ECO:0000256" key="10">
    <source>
        <dbReference type="ARBA" id="ARBA00056064"/>
    </source>
</evidence>
<dbReference type="PANTHER" id="PTHR24201:SF7">
    <property type="entry name" value="CYCLIN-DEPENDENT KINASE 4 INHIBITOR D"/>
    <property type="match status" value="1"/>
</dbReference>
<proteinExistence type="inferred from homology"/>
<reference evidence="15 16" key="1">
    <citation type="journal article" date="2018" name="Nat. Ecol. Evol.">
        <title>Shark genomes provide insights into elasmobranch evolution and the origin of vertebrates.</title>
        <authorList>
            <person name="Hara Y"/>
            <person name="Yamaguchi K"/>
            <person name="Onimaru K"/>
            <person name="Kadota M"/>
            <person name="Koyanagi M"/>
            <person name="Keeley SD"/>
            <person name="Tatsumi K"/>
            <person name="Tanaka K"/>
            <person name="Motone F"/>
            <person name="Kageyama Y"/>
            <person name="Nozu R"/>
            <person name="Adachi N"/>
            <person name="Nishimura O"/>
            <person name="Nakagawa R"/>
            <person name="Tanegashima C"/>
            <person name="Kiyatake I"/>
            <person name="Matsumoto R"/>
            <person name="Murakumo K"/>
            <person name="Nishida K"/>
            <person name="Terakita A"/>
            <person name="Kuratani S"/>
            <person name="Sato K"/>
            <person name="Hyodo S Kuraku.S."/>
        </authorList>
    </citation>
    <scope>NUCLEOTIDE SEQUENCE [LARGE SCALE GENOMIC DNA]</scope>
</reference>
<feature type="repeat" description="ANK" evidence="14">
    <location>
        <begin position="105"/>
        <end position="137"/>
    </location>
</feature>
<name>A0A401NM48_SCYTO</name>
<dbReference type="GO" id="GO:0005634">
    <property type="term" value="C:nucleus"/>
    <property type="evidence" value="ECO:0007669"/>
    <property type="project" value="UniProtKB-SubCell"/>
</dbReference>
<keyword evidence="16" id="KW-1185">Reference proteome</keyword>
<dbReference type="GO" id="GO:0019899">
    <property type="term" value="F:enzyme binding"/>
    <property type="evidence" value="ECO:0007669"/>
    <property type="project" value="UniProtKB-ARBA"/>
</dbReference>
<dbReference type="OrthoDB" id="21416at2759"/>
<dbReference type="PROSITE" id="PS50297">
    <property type="entry name" value="ANK_REP_REGION"/>
    <property type="match status" value="1"/>
</dbReference>
<evidence type="ECO:0000256" key="7">
    <source>
        <dbReference type="ARBA" id="ARBA00023242"/>
    </source>
</evidence>
<dbReference type="GO" id="GO:0005737">
    <property type="term" value="C:cytoplasm"/>
    <property type="evidence" value="ECO:0007669"/>
    <property type="project" value="UniProtKB-SubCell"/>
</dbReference>
<dbReference type="InterPro" id="IPR036770">
    <property type="entry name" value="Ankyrin_rpt-contain_sf"/>
</dbReference>
<keyword evidence="4" id="KW-0677">Repeat</keyword>
<evidence type="ECO:0000256" key="14">
    <source>
        <dbReference type="PROSITE-ProRule" id="PRU00023"/>
    </source>
</evidence>
<feature type="repeat" description="ANK" evidence="14">
    <location>
        <begin position="72"/>
        <end position="104"/>
    </location>
</feature>
<evidence type="ECO:0000256" key="8">
    <source>
        <dbReference type="ARBA" id="ARBA00023306"/>
    </source>
</evidence>
<evidence type="ECO:0000256" key="9">
    <source>
        <dbReference type="ARBA" id="ARBA00038438"/>
    </source>
</evidence>
<evidence type="ECO:0000256" key="13">
    <source>
        <dbReference type="ARBA" id="ARBA00082064"/>
    </source>
</evidence>
<evidence type="ECO:0000313" key="15">
    <source>
        <dbReference type="EMBL" id="GCB61971.1"/>
    </source>
</evidence>
<comment type="subunit">
    <text evidence="11">Interacts with CDK6.</text>
</comment>
<dbReference type="SUPFAM" id="SSF48403">
    <property type="entry name" value="Ankyrin repeat"/>
    <property type="match status" value="1"/>
</dbReference>
<protein>
    <recommendedName>
        <fullName evidence="12">Cyclin-dependent kinase 4 inhibitor D</fullName>
    </recommendedName>
    <alternativeName>
        <fullName evidence="13">p19-INK4d</fullName>
    </alternativeName>
</protein>
<evidence type="ECO:0000256" key="4">
    <source>
        <dbReference type="ARBA" id="ARBA00022737"/>
    </source>
</evidence>
<dbReference type="FunFam" id="1.25.40.20:FF:000169">
    <property type="entry name" value="Cyclin-dependent kinase 4 inhibitor D"/>
    <property type="match status" value="1"/>
</dbReference>
<comment type="caution">
    <text evidence="15">The sequence shown here is derived from an EMBL/GenBank/DDBJ whole genome shotgun (WGS) entry which is preliminary data.</text>
</comment>
<evidence type="ECO:0000256" key="11">
    <source>
        <dbReference type="ARBA" id="ARBA00065666"/>
    </source>
</evidence>
<sequence>MGKNVLDGDKLTKAAVRGDWQEVKRLLVEEKVNANAVNKYDQTALQVMMLGSTLVAEELLKNGAKPNAQDKWGFTPAHDVARSGFLDTMMVLTKYKADVNIKDATGSLPIHLAAQEGYLDLVQYLAPMSSILHKNSSGQTPLDLARASNRTGVVAWLEQQLQAMETQTLH</sequence>
<keyword evidence="8" id="KW-0131">Cell cycle</keyword>
<dbReference type="Pfam" id="PF12796">
    <property type="entry name" value="Ank_2"/>
    <property type="match status" value="1"/>
</dbReference>
<organism evidence="15 16">
    <name type="scientific">Scyliorhinus torazame</name>
    <name type="common">Cloudy catshark</name>
    <name type="synonym">Catulus torazame</name>
    <dbReference type="NCBI Taxonomy" id="75743"/>
    <lineage>
        <taxon>Eukaryota</taxon>
        <taxon>Metazoa</taxon>
        <taxon>Chordata</taxon>
        <taxon>Craniata</taxon>
        <taxon>Vertebrata</taxon>
        <taxon>Chondrichthyes</taxon>
        <taxon>Elasmobranchii</taxon>
        <taxon>Galeomorphii</taxon>
        <taxon>Galeoidea</taxon>
        <taxon>Carcharhiniformes</taxon>
        <taxon>Scyliorhinidae</taxon>
        <taxon>Scyliorhinus</taxon>
    </lineage>
</organism>
<dbReference type="PROSITE" id="PS50088">
    <property type="entry name" value="ANK_REPEAT"/>
    <property type="match status" value="2"/>
</dbReference>
<evidence type="ECO:0000313" key="16">
    <source>
        <dbReference type="Proteomes" id="UP000288216"/>
    </source>
</evidence>
<evidence type="ECO:0000256" key="12">
    <source>
        <dbReference type="ARBA" id="ARBA00070050"/>
    </source>
</evidence>
<dbReference type="PANTHER" id="PTHR24201">
    <property type="entry name" value="ANK_REP_REGION DOMAIN-CONTAINING PROTEIN"/>
    <property type="match status" value="1"/>
</dbReference>
<dbReference type="OMA" id="HTDVVCF"/>
<keyword evidence="5" id="KW-0007">Acetylation</keyword>
<keyword evidence="7" id="KW-0539">Nucleus</keyword>
<dbReference type="InterPro" id="IPR050776">
    <property type="entry name" value="Ank_Repeat/CDKN_Inhibitor"/>
</dbReference>
<evidence type="ECO:0000256" key="2">
    <source>
        <dbReference type="ARBA" id="ARBA00004496"/>
    </source>
</evidence>
<dbReference type="GO" id="GO:1902807">
    <property type="term" value="P:negative regulation of cell cycle G1/S phase transition"/>
    <property type="evidence" value="ECO:0007669"/>
    <property type="project" value="UniProtKB-ARBA"/>
</dbReference>
<keyword evidence="3" id="KW-0963">Cytoplasm</keyword>
<dbReference type="SMART" id="SM00248">
    <property type="entry name" value="ANK"/>
    <property type="match status" value="3"/>
</dbReference>
<evidence type="ECO:0000256" key="5">
    <source>
        <dbReference type="ARBA" id="ARBA00022990"/>
    </source>
</evidence>
<evidence type="ECO:0000256" key="1">
    <source>
        <dbReference type="ARBA" id="ARBA00004123"/>
    </source>
</evidence>
<dbReference type="EMBL" id="BFAA01001218">
    <property type="protein sequence ID" value="GCB61971.1"/>
    <property type="molecule type" value="Genomic_DNA"/>
</dbReference>
<dbReference type="InterPro" id="IPR002110">
    <property type="entry name" value="Ankyrin_rpt"/>
</dbReference>
<comment type="function">
    <text evidence="10">Interacts strongly with CDK4 and CDK6 and inhibits them.</text>
</comment>
<comment type="similarity">
    <text evidence="9">Belongs to the CDKN2 cyclin-dependent kinase inhibitor family.</text>
</comment>
<comment type="subcellular location">
    <subcellularLocation>
        <location evidence="2">Cytoplasm</location>
    </subcellularLocation>
    <subcellularLocation>
        <location evidence="1">Nucleus</location>
    </subcellularLocation>
</comment>
<dbReference type="Gene3D" id="1.25.40.20">
    <property type="entry name" value="Ankyrin repeat-containing domain"/>
    <property type="match status" value="1"/>
</dbReference>
<gene>
    <name evidence="15" type="ORF">scyTo_0004182</name>
</gene>
<dbReference type="Proteomes" id="UP000288216">
    <property type="component" value="Unassembled WGS sequence"/>
</dbReference>